<reference evidence="1" key="1">
    <citation type="submission" date="2016-01" db="EMBL/GenBank/DDBJ databases">
        <title>Reference transcriptome for the parasite Schistocephalus solidus: insights into the molecular evolution of parasitism.</title>
        <authorList>
            <person name="Hebert F.O."/>
            <person name="Grambauer S."/>
            <person name="Barber I."/>
            <person name="Landry C.R."/>
            <person name="Aubin-Horth N."/>
        </authorList>
    </citation>
    <scope>NUCLEOTIDE SEQUENCE</scope>
</reference>
<gene>
    <name evidence="1" type="ORF">TR92360</name>
</gene>
<organism evidence="1">
    <name type="scientific">Schistocephalus solidus</name>
    <name type="common">Tapeworm</name>
    <dbReference type="NCBI Taxonomy" id="70667"/>
    <lineage>
        <taxon>Eukaryota</taxon>
        <taxon>Metazoa</taxon>
        <taxon>Spiralia</taxon>
        <taxon>Lophotrochozoa</taxon>
        <taxon>Platyhelminthes</taxon>
        <taxon>Cestoda</taxon>
        <taxon>Eucestoda</taxon>
        <taxon>Diphyllobothriidea</taxon>
        <taxon>Diphyllobothriidae</taxon>
        <taxon>Schistocephalus</taxon>
    </lineage>
</organism>
<dbReference type="AlphaFoldDB" id="A0A0X3PP76"/>
<protein>
    <submittedName>
        <fullName evidence="1">Uncharacterized protein</fullName>
    </submittedName>
</protein>
<proteinExistence type="predicted"/>
<name>A0A0X3PP76_SCHSO</name>
<evidence type="ECO:0000313" key="1">
    <source>
        <dbReference type="EMBL" id="JAP53743.1"/>
    </source>
</evidence>
<accession>A0A0X3PP76</accession>
<dbReference type="EMBL" id="GEEE01009482">
    <property type="protein sequence ID" value="JAP53743.1"/>
    <property type="molecule type" value="Transcribed_RNA"/>
</dbReference>
<sequence>MCFEFSSKGAFITYIQRVQCIFTANLWKSYQDLLEIFLFVYMKRKVESWVIKFALRVRQCLNCFLFSCACRIFPVKICTLIYNVSTYRIKTSINSLLSSSTVVKLPFAGT</sequence>